<evidence type="ECO:0000313" key="2">
    <source>
        <dbReference type="EMBL" id="MDI1232493.1"/>
    </source>
</evidence>
<proteinExistence type="predicted"/>
<reference evidence="2" key="1">
    <citation type="submission" date="2023-01" db="EMBL/GenBank/DDBJ databases">
        <title>Biogeochemical cycle of methane in antarctic sediments.</title>
        <authorList>
            <person name="Roldan D.M."/>
            <person name="Menes R.J."/>
        </authorList>
    </citation>
    <scope>NUCLEOTIDE SEQUENCE [LARGE SCALE GENOMIC DNA]</scope>
    <source>
        <strain evidence="2">K-2018 MAG008</strain>
    </source>
</reference>
<evidence type="ECO:0000313" key="3">
    <source>
        <dbReference type="Proteomes" id="UP001160519"/>
    </source>
</evidence>
<dbReference type="Proteomes" id="UP001160519">
    <property type="component" value="Unassembled WGS sequence"/>
</dbReference>
<feature type="region of interest" description="Disordered" evidence="1">
    <location>
        <begin position="1"/>
        <end position="26"/>
    </location>
</feature>
<name>A0AA43TN11_9GAMM</name>
<evidence type="ECO:0000256" key="1">
    <source>
        <dbReference type="SAM" id="MobiDB-lite"/>
    </source>
</evidence>
<comment type="caution">
    <text evidence="2">The sequence shown here is derived from an EMBL/GenBank/DDBJ whole genome shotgun (WGS) entry which is preliminary data.</text>
</comment>
<dbReference type="EMBL" id="JAQSDF010000093">
    <property type="protein sequence ID" value="MDI1232493.1"/>
    <property type="molecule type" value="Genomic_DNA"/>
</dbReference>
<keyword evidence="3" id="KW-1185">Reference proteome</keyword>
<sequence length="67" mass="7766">MTVTAKKAKDQTKNQEVSTSDEDRSTIYLPDRDAKIAEIAYHKAESRDFAPGYELEDWLEAEREFLL</sequence>
<dbReference type="InterPro" id="IPR021327">
    <property type="entry name" value="DUF2934"/>
</dbReference>
<dbReference type="AlphaFoldDB" id="A0AA43TN11"/>
<protein>
    <submittedName>
        <fullName evidence="2">DUF2934 domain-containing protein</fullName>
    </submittedName>
</protein>
<dbReference type="Pfam" id="PF11154">
    <property type="entry name" value="DUF2934"/>
    <property type="match status" value="1"/>
</dbReference>
<organism evidence="2 3">
    <name type="scientific">Candidatus Methylobacter titanis</name>
    <dbReference type="NCBI Taxonomy" id="3053457"/>
    <lineage>
        <taxon>Bacteria</taxon>
        <taxon>Pseudomonadati</taxon>
        <taxon>Pseudomonadota</taxon>
        <taxon>Gammaproteobacteria</taxon>
        <taxon>Methylococcales</taxon>
        <taxon>Methylococcaceae</taxon>
        <taxon>Methylobacter</taxon>
    </lineage>
</organism>
<accession>A0AA43TN11</accession>
<gene>
    <name evidence="2" type="ORF">PSU93_15245</name>
</gene>